<dbReference type="GO" id="GO:0016042">
    <property type="term" value="P:lipid catabolic process"/>
    <property type="evidence" value="ECO:0007669"/>
    <property type="project" value="UniProtKB-UniRule"/>
</dbReference>
<feature type="short sequence motif" description="GXSXG" evidence="2">
    <location>
        <begin position="36"/>
        <end position="40"/>
    </location>
</feature>
<feature type="active site" description="Nucleophile" evidence="2">
    <location>
        <position position="38"/>
    </location>
</feature>
<reference evidence="4 5" key="1">
    <citation type="submission" date="2018-06" db="EMBL/GenBank/DDBJ databases">
        <title>Flavobacterium tibetense sp. nov., isolated from a wetland YonghuCo on Tibetan Plateau.</title>
        <authorList>
            <person name="Xing P."/>
            <person name="Phurbu D."/>
            <person name="Lu H."/>
        </authorList>
    </citation>
    <scope>NUCLEOTIDE SEQUENCE [LARGE SCALE GENOMIC DNA]</scope>
    <source>
        <strain evidence="4 5">YH5</strain>
    </source>
</reference>
<keyword evidence="2" id="KW-0378">Hydrolase</keyword>
<accession>A0A365P2M1</accession>
<evidence type="ECO:0000256" key="2">
    <source>
        <dbReference type="PROSITE-ProRule" id="PRU01161"/>
    </source>
</evidence>
<dbReference type="Proteomes" id="UP000253319">
    <property type="component" value="Unassembled WGS sequence"/>
</dbReference>
<feature type="active site" description="Proton acceptor" evidence="2">
    <location>
        <position position="182"/>
    </location>
</feature>
<evidence type="ECO:0000313" key="5">
    <source>
        <dbReference type="Proteomes" id="UP000253319"/>
    </source>
</evidence>
<organism evidence="4 5">
    <name type="scientific">Flavobacterium tibetense</name>
    <dbReference type="NCBI Taxonomy" id="2233533"/>
    <lineage>
        <taxon>Bacteria</taxon>
        <taxon>Pseudomonadati</taxon>
        <taxon>Bacteroidota</taxon>
        <taxon>Flavobacteriia</taxon>
        <taxon>Flavobacteriales</taxon>
        <taxon>Flavobacteriaceae</taxon>
        <taxon>Flavobacterium</taxon>
    </lineage>
</organism>
<keyword evidence="2" id="KW-0442">Lipid degradation</keyword>
<evidence type="ECO:0000256" key="1">
    <source>
        <dbReference type="ARBA" id="ARBA00023098"/>
    </source>
</evidence>
<dbReference type="Pfam" id="PF01734">
    <property type="entry name" value="Patatin"/>
    <property type="match status" value="1"/>
</dbReference>
<keyword evidence="5" id="KW-1185">Reference proteome</keyword>
<dbReference type="PROSITE" id="PS51635">
    <property type="entry name" value="PNPLA"/>
    <property type="match status" value="1"/>
</dbReference>
<dbReference type="AlphaFoldDB" id="A0A365P2M1"/>
<dbReference type="Gene3D" id="3.40.1090.10">
    <property type="entry name" value="Cytosolic phospholipase A2 catalytic domain"/>
    <property type="match status" value="1"/>
</dbReference>
<name>A0A365P2M1_9FLAO</name>
<feature type="domain" description="PNPLA" evidence="3">
    <location>
        <begin position="4"/>
        <end position="195"/>
    </location>
</feature>
<dbReference type="GO" id="GO:0016787">
    <property type="term" value="F:hydrolase activity"/>
    <property type="evidence" value="ECO:0007669"/>
    <property type="project" value="UniProtKB-UniRule"/>
</dbReference>
<sequence>MRALIISGGGSKGAFAGGVAQYLIQDLQKEYDLYLGTSTGSLMVSHLALGMVEKIKEVYTSVNQNSIFSNCPFTVRKRFGEDTIGINHLNVLKNFLRGSKTFGESKNLLKLIGQVFTIEEFETLKESEKDIIITVSNLSLNAVEYKSIKEFSYEDFCEWIWISCNYIPFMSLVRKNGCDYADGGFAVMVPIEEAIKRGATHVDAIVLHTETPLFNRLPARSPFNALTNLFSYMMDRIEFQNIKIGKYEAKIKDATINFYYTPSLLTTNSLVFNKEEMKKWWEVGYEYAKTKELDRQEILDEE</sequence>
<gene>
    <name evidence="4" type="ORF">DPN68_06370</name>
</gene>
<dbReference type="EMBL" id="QLST01000006">
    <property type="protein sequence ID" value="RBA28635.1"/>
    <property type="molecule type" value="Genomic_DNA"/>
</dbReference>
<dbReference type="OrthoDB" id="1489257at2"/>
<feature type="short sequence motif" description="DGA/G" evidence="2">
    <location>
        <begin position="182"/>
        <end position="184"/>
    </location>
</feature>
<dbReference type="InterPro" id="IPR016035">
    <property type="entry name" value="Acyl_Trfase/lysoPLipase"/>
</dbReference>
<feature type="short sequence motif" description="GXGXXG" evidence="2">
    <location>
        <begin position="8"/>
        <end position="13"/>
    </location>
</feature>
<evidence type="ECO:0000313" key="4">
    <source>
        <dbReference type="EMBL" id="RBA28635.1"/>
    </source>
</evidence>
<dbReference type="InterPro" id="IPR002641">
    <property type="entry name" value="PNPLA_dom"/>
</dbReference>
<comment type="caution">
    <text evidence="4">The sequence shown here is derived from an EMBL/GenBank/DDBJ whole genome shotgun (WGS) entry which is preliminary data.</text>
</comment>
<protein>
    <submittedName>
        <fullName evidence="4">Patatin-like phospholipase family protein</fullName>
    </submittedName>
</protein>
<keyword evidence="1 2" id="KW-0443">Lipid metabolism</keyword>
<evidence type="ECO:0000259" key="3">
    <source>
        <dbReference type="PROSITE" id="PS51635"/>
    </source>
</evidence>
<proteinExistence type="predicted"/>
<dbReference type="SUPFAM" id="SSF52151">
    <property type="entry name" value="FabD/lysophospholipase-like"/>
    <property type="match status" value="1"/>
</dbReference>
<dbReference type="RefSeq" id="WP_113988816.1">
    <property type="nucleotide sequence ID" value="NZ_QLST01000006.1"/>
</dbReference>